<name>A0A2N7ATA7_9LACO</name>
<keyword evidence="5 7" id="KW-1133">Transmembrane helix</keyword>
<dbReference type="GO" id="GO:0005886">
    <property type="term" value="C:plasma membrane"/>
    <property type="evidence" value="ECO:0007669"/>
    <property type="project" value="UniProtKB-SubCell"/>
</dbReference>
<keyword evidence="9" id="KW-1185">Reference proteome</keyword>
<dbReference type="InterPro" id="IPR050367">
    <property type="entry name" value="APC_superfamily"/>
</dbReference>
<evidence type="ECO:0000256" key="6">
    <source>
        <dbReference type="ARBA" id="ARBA00023136"/>
    </source>
</evidence>
<dbReference type="GO" id="GO:0022857">
    <property type="term" value="F:transmembrane transporter activity"/>
    <property type="evidence" value="ECO:0007669"/>
    <property type="project" value="InterPro"/>
</dbReference>
<feature type="transmembrane region" description="Helical" evidence="7">
    <location>
        <begin position="374"/>
        <end position="394"/>
    </location>
</feature>
<feature type="transmembrane region" description="Helical" evidence="7">
    <location>
        <begin position="12"/>
        <end position="31"/>
    </location>
</feature>
<evidence type="ECO:0000256" key="1">
    <source>
        <dbReference type="ARBA" id="ARBA00004651"/>
    </source>
</evidence>
<dbReference type="EMBL" id="NIPR01000031">
    <property type="protein sequence ID" value="PMD69124.1"/>
    <property type="molecule type" value="Genomic_DNA"/>
</dbReference>
<proteinExistence type="predicted"/>
<dbReference type="Proteomes" id="UP000235649">
    <property type="component" value="Unassembled WGS sequence"/>
</dbReference>
<keyword evidence="4 7" id="KW-0812">Transmembrane</keyword>
<evidence type="ECO:0000256" key="4">
    <source>
        <dbReference type="ARBA" id="ARBA00022692"/>
    </source>
</evidence>
<comment type="subcellular location">
    <subcellularLocation>
        <location evidence="1">Cell membrane</location>
        <topology evidence="1">Multi-pass membrane protein</topology>
    </subcellularLocation>
</comment>
<dbReference type="PANTHER" id="PTHR42770:SF15">
    <property type="entry name" value="GLUTAMATE_GAMMA-AMINOBUTYRATE ANTIPORTER-RELATED"/>
    <property type="match status" value="1"/>
</dbReference>
<evidence type="ECO:0000256" key="7">
    <source>
        <dbReference type="SAM" id="Phobius"/>
    </source>
</evidence>
<dbReference type="PIRSF" id="PIRSF006060">
    <property type="entry name" value="AA_transporter"/>
    <property type="match status" value="1"/>
</dbReference>
<evidence type="ECO:0000256" key="5">
    <source>
        <dbReference type="ARBA" id="ARBA00022989"/>
    </source>
</evidence>
<dbReference type="AlphaFoldDB" id="A0A2N7ATA7"/>
<evidence type="ECO:0000256" key="3">
    <source>
        <dbReference type="ARBA" id="ARBA00022475"/>
    </source>
</evidence>
<keyword evidence="2" id="KW-0813">Transport</keyword>
<feature type="transmembrane region" description="Helical" evidence="7">
    <location>
        <begin position="202"/>
        <end position="219"/>
    </location>
</feature>
<evidence type="ECO:0000313" key="9">
    <source>
        <dbReference type="Proteomes" id="UP000235649"/>
    </source>
</evidence>
<evidence type="ECO:0000256" key="2">
    <source>
        <dbReference type="ARBA" id="ARBA00022448"/>
    </source>
</evidence>
<reference evidence="8 9" key="1">
    <citation type="submission" date="2017-05" db="EMBL/GenBank/DDBJ databases">
        <title>Lactobacillus nurukis nov., sp. nov., isolated from nuruk.</title>
        <authorList>
            <person name="Kim S.-J."/>
        </authorList>
    </citation>
    <scope>NUCLEOTIDE SEQUENCE [LARGE SCALE GENOMIC DNA]</scope>
    <source>
        <strain evidence="8 9">SYF10-1a</strain>
    </source>
</reference>
<dbReference type="OrthoDB" id="92719at2"/>
<sequence length="485" mass="53558">MSDVTTNAKTFRWWNIALLGFTTVWGLNNVINNFANQGLAVVTSWILIMVLYFVPYTLMVGQLGSAFQEAGGGVSSWVKALSNNRLAYFAAWTYWVVHVPYLAQKPQIIMVSLSWLFKGNGSFIKTASPLVVQGASLIIFLAFVLLASRGTNILNNLGSIAGIAMFTMSMLFIILGVSAPFITHVQIATPNMTDIHTYIPKFDFQYFTTISMLVFAVGGSEKISPYVNKTKNASKEFPLGMIILAVMVAVSAIMGSFAIGMIVNSNHIPADLMANGAYQAFQFLGNSFHVGNLFVWAFAITNTIASAAALAISIDAPLRMLLGDADKKFIPKALLKKNKRGIAINGYKMTAILVSILIVVPALGISGMNDLYNWLLNLNSIVMPMRYLWVFLAYMMLTKQLDKYKSDYMFVKNRYVGFGFGLWAFFLTAFACILGMVPKMNMAQNPSSWWFQLALNIITPIVFIALGLILPAIAKRTNKDELDKI</sequence>
<feature type="transmembrane region" description="Helical" evidence="7">
    <location>
        <begin position="415"/>
        <end position="437"/>
    </location>
</feature>
<dbReference type="RefSeq" id="WP_102196436.1">
    <property type="nucleotide sequence ID" value="NZ_NIPR01000031.1"/>
</dbReference>
<dbReference type="Gene3D" id="1.20.1740.10">
    <property type="entry name" value="Amino acid/polyamine transporter I"/>
    <property type="match status" value="1"/>
</dbReference>
<gene>
    <name evidence="8" type="ORF">CBP76_08305</name>
</gene>
<feature type="transmembrane region" description="Helical" evidence="7">
    <location>
        <begin position="449"/>
        <end position="474"/>
    </location>
</feature>
<accession>A0A2N7ATA7</accession>
<feature type="transmembrane region" description="Helical" evidence="7">
    <location>
        <begin position="37"/>
        <end position="58"/>
    </location>
</feature>
<organism evidence="8 9">
    <name type="scientific">Companilactobacillus nuruki</name>
    <dbReference type="NCBI Taxonomy" id="1993540"/>
    <lineage>
        <taxon>Bacteria</taxon>
        <taxon>Bacillati</taxon>
        <taxon>Bacillota</taxon>
        <taxon>Bacilli</taxon>
        <taxon>Lactobacillales</taxon>
        <taxon>Lactobacillaceae</taxon>
        <taxon>Companilactobacillus</taxon>
    </lineage>
</organism>
<feature type="transmembrane region" description="Helical" evidence="7">
    <location>
        <begin position="239"/>
        <end position="263"/>
    </location>
</feature>
<dbReference type="Pfam" id="PF13520">
    <property type="entry name" value="AA_permease_2"/>
    <property type="match status" value="1"/>
</dbReference>
<keyword evidence="6 7" id="KW-0472">Membrane</keyword>
<dbReference type="PANTHER" id="PTHR42770">
    <property type="entry name" value="AMINO ACID TRANSPORTER-RELATED"/>
    <property type="match status" value="1"/>
</dbReference>
<feature type="transmembrane region" description="Helical" evidence="7">
    <location>
        <begin position="123"/>
        <end position="147"/>
    </location>
</feature>
<feature type="transmembrane region" description="Helical" evidence="7">
    <location>
        <begin position="346"/>
        <end position="368"/>
    </location>
</feature>
<protein>
    <submittedName>
        <fullName evidence="8">Amino acid permease</fullName>
    </submittedName>
</protein>
<evidence type="ECO:0000313" key="8">
    <source>
        <dbReference type="EMBL" id="PMD69124.1"/>
    </source>
</evidence>
<keyword evidence="3" id="KW-1003">Cell membrane</keyword>
<dbReference type="InterPro" id="IPR002293">
    <property type="entry name" value="AA/rel_permease1"/>
</dbReference>
<feature type="transmembrane region" description="Helical" evidence="7">
    <location>
        <begin position="293"/>
        <end position="312"/>
    </location>
</feature>
<comment type="caution">
    <text evidence="8">The sequence shown here is derived from an EMBL/GenBank/DDBJ whole genome shotgun (WGS) entry which is preliminary data.</text>
</comment>
<feature type="transmembrane region" description="Helical" evidence="7">
    <location>
        <begin position="159"/>
        <end position="182"/>
    </location>
</feature>